<dbReference type="GO" id="GO:0055085">
    <property type="term" value="P:transmembrane transport"/>
    <property type="evidence" value="ECO:0007669"/>
    <property type="project" value="InterPro"/>
</dbReference>
<keyword evidence="5" id="KW-0574">Periplasm</keyword>
<feature type="chain" id="PRO_5010158218" evidence="6">
    <location>
        <begin position="24"/>
        <end position="350"/>
    </location>
</feature>
<accession>A0A1H2XLS1</accession>
<dbReference type="AlphaFoldDB" id="A0A1H2XLS1"/>
<sequence>MQTTRAAAALFATALLAAGPAAAEMAAHQFKVIGTWGNLASWQDLEKPFWDKTLPEATGGKLTASAIPITEAGLKGTEVMRLLNQGVFEVAHGLGSYVAAENPAIEGMDLSSIAQDFATMRAVTDAYRPIMDETFRKTYGATILSLHPWAASMIYCRDPITSLADLKGRKVRVHSATLGDFIEGAGGTVVTLPFAEVVPALERGVADCAVTDPVSAYKASWHEVINHVFPLPIGYSITFTAVNQRLWDSLDADTQAEMKKELAAFENRGWELAAQQEAQGIACLTGTGDCPFGEPGKAELHQPTEADAAERARILNDFVLKRWGERCGAACATAWNETAGKAARLSVPAN</sequence>
<keyword evidence="8" id="KW-1185">Reference proteome</keyword>
<protein>
    <submittedName>
        <fullName evidence="7">TRAP-type C4-dicarboxylate transport system, substrate-binding protein</fullName>
    </submittedName>
</protein>
<dbReference type="OrthoDB" id="9799287at2"/>
<dbReference type="EMBL" id="FNNA01000002">
    <property type="protein sequence ID" value="SDW93795.1"/>
    <property type="molecule type" value="Genomic_DNA"/>
</dbReference>
<keyword evidence="3" id="KW-0813">Transport</keyword>
<comment type="similarity">
    <text evidence="2">Belongs to the bacterial solute-binding protein 7 family.</text>
</comment>
<evidence type="ECO:0000256" key="6">
    <source>
        <dbReference type="SAM" id="SignalP"/>
    </source>
</evidence>
<dbReference type="NCBIfam" id="NF037995">
    <property type="entry name" value="TRAP_S1"/>
    <property type="match status" value="1"/>
</dbReference>
<proteinExistence type="inferred from homology"/>
<dbReference type="InterPro" id="IPR038404">
    <property type="entry name" value="TRAP_DctP_sf"/>
</dbReference>
<gene>
    <name evidence="7" type="ORF">SAMN05444276_102559</name>
</gene>
<reference evidence="8" key="1">
    <citation type="submission" date="2016-10" db="EMBL/GenBank/DDBJ databases">
        <authorList>
            <person name="Varghese N."/>
            <person name="Submissions S."/>
        </authorList>
    </citation>
    <scope>NUCLEOTIDE SEQUENCE [LARGE SCALE GENOMIC DNA]</scope>
    <source>
        <strain evidence="8">DSM 29303</strain>
    </source>
</reference>
<dbReference type="PANTHER" id="PTHR33376">
    <property type="match status" value="1"/>
</dbReference>
<dbReference type="Gene3D" id="3.40.190.170">
    <property type="entry name" value="Bacterial extracellular solute-binding protein, family 7"/>
    <property type="match status" value="1"/>
</dbReference>
<organism evidence="7 8">
    <name type="scientific">Paracoccus sanguinis</name>
    <dbReference type="NCBI Taxonomy" id="1545044"/>
    <lineage>
        <taxon>Bacteria</taxon>
        <taxon>Pseudomonadati</taxon>
        <taxon>Pseudomonadota</taxon>
        <taxon>Alphaproteobacteria</taxon>
        <taxon>Rhodobacterales</taxon>
        <taxon>Paracoccaceae</taxon>
        <taxon>Paracoccus</taxon>
    </lineage>
</organism>
<dbReference type="SUPFAM" id="SSF53850">
    <property type="entry name" value="Periplasmic binding protein-like II"/>
    <property type="match status" value="1"/>
</dbReference>
<dbReference type="RefSeq" id="WP_052176112.1">
    <property type="nucleotide sequence ID" value="NZ_FNNA01000002.1"/>
</dbReference>
<dbReference type="GO" id="GO:0042597">
    <property type="term" value="C:periplasmic space"/>
    <property type="evidence" value="ECO:0007669"/>
    <property type="project" value="UniProtKB-SubCell"/>
</dbReference>
<name>A0A1H2XLS1_9RHOB</name>
<evidence type="ECO:0000313" key="8">
    <source>
        <dbReference type="Proteomes" id="UP000182944"/>
    </source>
</evidence>
<evidence type="ECO:0000256" key="5">
    <source>
        <dbReference type="ARBA" id="ARBA00022764"/>
    </source>
</evidence>
<evidence type="ECO:0000256" key="1">
    <source>
        <dbReference type="ARBA" id="ARBA00004418"/>
    </source>
</evidence>
<dbReference type="PANTHER" id="PTHR33376:SF7">
    <property type="entry name" value="C4-DICARBOXYLATE-BINDING PROTEIN DCTB"/>
    <property type="match status" value="1"/>
</dbReference>
<evidence type="ECO:0000256" key="3">
    <source>
        <dbReference type="ARBA" id="ARBA00022448"/>
    </source>
</evidence>
<evidence type="ECO:0000313" key="7">
    <source>
        <dbReference type="EMBL" id="SDW93795.1"/>
    </source>
</evidence>
<feature type="signal peptide" evidence="6">
    <location>
        <begin position="1"/>
        <end position="23"/>
    </location>
</feature>
<comment type="subcellular location">
    <subcellularLocation>
        <location evidence="1">Periplasm</location>
    </subcellularLocation>
</comment>
<evidence type="ECO:0000256" key="4">
    <source>
        <dbReference type="ARBA" id="ARBA00022729"/>
    </source>
</evidence>
<evidence type="ECO:0000256" key="2">
    <source>
        <dbReference type="ARBA" id="ARBA00009023"/>
    </source>
</evidence>
<dbReference type="Proteomes" id="UP000182944">
    <property type="component" value="Unassembled WGS sequence"/>
</dbReference>
<dbReference type="CDD" id="cd13602">
    <property type="entry name" value="PBP2_TRAP_BpDctp6_7"/>
    <property type="match status" value="1"/>
</dbReference>
<dbReference type="Pfam" id="PF03480">
    <property type="entry name" value="DctP"/>
    <property type="match status" value="1"/>
</dbReference>
<keyword evidence="4 6" id="KW-0732">Signal</keyword>
<dbReference type="InterPro" id="IPR018389">
    <property type="entry name" value="DctP_fam"/>
</dbReference>
<dbReference type="STRING" id="1545044.SAMN05444276_102559"/>